<dbReference type="EMBL" id="LWDD02003665">
    <property type="protein sequence ID" value="KAE8236622.1"/>
    <property type="molecule type" value="Genomic_DNA"/>
</dbReference>
<evidence type="ECO:0000313" key="2">
    <source>
        <dbReference type="Proteomes" id="UP000077671"/>
    </source>
</evidence>
<feature type="non-terminal residue" evidence="1">
    <location>
        <position position="391"/>
    </location>
</feature>
<gene>
    <name evidence="1" type="ORF">A4X03_0g9377</name>
</gene>
<sequence>HAAHENPLRHLVGQEAGSWGPFRDKRIFASLSFLLSPRQAHSLQSLEHALGLAEALGAPNVPSINVCKKALARIYLRGKEKLVRSTDVDGNVFWRNSVASLLKEDFCNSAVRPNMHLLPRRTTVVRELRDGGALAYNTDERTVAPMIRLENGKEFWIKEVYEHGQQMVRPQCFFEGEQGEIFGEAKIVRQNGDELQLTEDRLMFRADQLKYDAERRLSRLPLVDGEQELPYTNAERIRCNGKRLFSVPLVVFIDDLSGARSKRWNKHEAIYLSNTTLDRSVLDLDSNIKLVSISKNVTGEGQLSSLVDELMQLHENPTCVFDYTLGEDVMVRPFLLAVMADNPMAASLTSSIGLTGNRFCRMCDVDGSKSTLSTTDGFIRYLKTANARSAQ</sequence>
<reference evidence="1" key="1">
    <citation type="submission" date="2016-04" db="EMBL/GenBank/DDBJ databases">
        <authorList>
            <person name="Nguyen H.D."/>
            <person name="Kesanakurti P."/>
            <person name="Cullis J."/>
            <person name="Levesque C.A."/>
            <person name="Hambleton S."/>
        </authorList>
    </citation>
    <scope>NUCLEOTIDE SEQUENCE</scope>
    <source>
        <strain evidence="1">DAOMC 238032</strain>
    </source>
</reference>
<dbReference type="AlphaFoldDB" id="A0A8T8SBM9"/>
<protein>
    <submittedName>
        <fullName evidence="1">Uncharacterized protein</fullName>
    </submittedName>
</protein>
<evidence type="ECO:0000313" key="1">
    <source>
        <dbReference type="EMBL" id="KAE8236622.1"/>
    </source>
</evidence>
<feature type="non-terminal residue" evidence="1">
    <location>
        <position position="1"/>
    </location>
</feature>
<reference evidence="1" key="2">
    <citation type="journal article" date="2019" name="IMA Fungus">
        <title>Genome sequencing and comparison of five Tilletia species to identify candidate genes for the detection of regulated species infecting wheat.</title>
        <authorList>
            <person name="Nguyen H.D.T."/>
            <person name="Sultana T."/>
            <person name="Kesanakurti P."/>
            <person name="Hambleton S."/>
        </authorList>
    </citation>
    <scope>NUCLEOTIDE SEQUENCE</scope>
    <source>
        <strain evidence="1">DAOMC 238032</strain>
    </source>
</reference>
<name>A0A8T8SBM9_9BASI</name>
<dbReference type="Proteomes" id="UP000077671">
    <property type="component" value="Unassembled WGS sequence"/>
</dbReference>
<organism evidence="1 2">
    <name type="scientific">Tilletia caries</name>
    <name type="common">wheat bunt fungus</name>
    <dbReference type="NCBI Taxonomy" id="13290"/>
    <lineage>
        <taxon>Eukaryota</taxon>
        <taxon>Fungi</taxon>
        <taxon>Dikarya</taxon>
        <taxon>Basidiomycota</taxon>
        <taxon>Ustilaginomycotina</taxon>
        <taxon>Exobasidiomycetes</taxon>
        <taxon>Tilletiales</taxon>
        <taxon>Tilletiaceae</taxon>
        <taxon>Tilletia</taxon>
    </lineage>
</organism>
<accession>A0A8T8SBM9</accession>
<comment type="caution">
    <text evidence="1">The sequence shown here is derived from an EMBL/GenBank/DDBJ whole genome shotgun (WGS) entry which is preliminary data.</text>
</comment>
<proteinExistence type="predicted"/>